<evidence type="ECO:0000256" key="8">
    <source>
        <dbReference type="ARBA" id="ARBA00022989"/>
    </source>
</evidence>
<accession>A0A343UN88</accession>
<keyword evidence="11 13" id="KW-0472">Membrane</keyword>
<keyword evidence="6 12" id="KW-0812">Transmembrane</keyword>
<keyword evidence="5 12" id="KW-0138">CF(0)</keyword>
<evidence type="ECO:0000256" key="13">
    <source>
        <dbReference type="SAM" id="Phobius"/>
    </source>
</evidence>
<protein>
    <recommendedName>
        <fullName evidence="12">ATP synthase complex subunit 8</fullName>
    </recommendedName>
</protein>
<evidence type="ECO:0000256" key="9">
    <source>
        <dbReference type="ARBA" id="ARBA00023065"/>
    </source>
</evidence>
<evidence type="ECO:0000256" key="5">
    <source>
        <dbReference type="ARBA" id="ARBA00022547"/>
    </source>
</evidence>
<proteinExistence type="inferred from homology"/>
<dbReference type="RefSeq" id="YP_009469760.1">
    <property type="nucleotide sequence ID" value="NC_037207.1"/>
</dbReference>
<dbReference type="GO" id="GO:0031966">
    <property type="term" value="C:mitochondrial membrane"/>
    <property type="evidence" value="ECO:0007669"/>
    <property type="project" value="UniProtKB-SubCell"/>
</dbReference>
<name>A0A343UN88_9NEOP</name>
<dbReference type="CTD" id="4509"/>
<geneLocation type="mitochondrion" evidence="14"/>
<dbReference type="GeneID" id="36277205"/>
<evidence type="ECO:0000256" key="1">
    <source>
        <dbReference type="ARBA" id="ARBA00004304"/>
    </source>
</evidence>
<dbReference type="EMBL" id="KY689135">
    <property type="protein sequence ID" value="AVE15738.1"/>
    <property type="molecule type" value="Genomic_DNA"/>
</dbReference>
<sequence>MPQMMPLNWMLLFVFFSVLLIYFNILNFYITYYKPKYKLQSYKAYNKTMNWKW</sequence>
<feature type="transmembrane region" description="Helical" evidence="13">
    <location>
        <begin position="6"/>
        <end position="30"/>
    </location>
</feature>
<keyword evidence="4 12" id="KW-0813">Transport</keyword>
<evidence type="ECO:0000256" key="3">
    <source>
        <dbReference type="ARBA" id="ARBA00011291"/>
    </source>
</evidence>
<evidence type="ECO:0000256" key="7">
    <source>
        <dbReference type="ARBA" id="ARBA00022781"/>
    </source>
</evidence>
<keyword evidence="8 13" id="KW-1133">Transmembrane helix</keyword>
<dbReference type="Pfam" id="PF00895">
    <property type="entry name" value="ATP-synt_8"/>
    <property type="match status" value="1"/>
</dbReference>
<organism evidence="14">
    <name type="scientific">Schizocephala bicornis</name>
    <dbReference type="NCBI Taxonomy" id="444990"/>
    <lineage>
        <taxon>Eukaryota</taxon>
        <taxon>Metazoa</taxon>
        <taxon>Ecdysozoa</taxon>
        <taxon>Arthropoda</taxon>
        <taxon>Hexapoda</taxon>
        <taxon>Insecta</taxon>
        <taxon>Pterygota</taxon>
        <taxon>Neoptera</taxon>
        <taxon>Polyneoptera</taxon>
        <taxon>Dictyoptera</taxon>
        <taxon>Mantodea</taxon>
        <taxon>Eumantodea</taxon>
        <taxon>Mantoidea</taxon>
        <taxon>Mantidae</taxon>
        <taxon>Schizocephalinae</taxon>
        <taxon>Schizocephala</taxon>
    </lineage>
</organism>
<dbReference type="AlphaFoldDB" id="A0A343UN88"/>
<comment type="subunit">
    <text evidence="3">F-type ATPases have 2 components, CF(1) - the catalytic core - and CF(0) - the membrane proton channel.</text>
</comment>
<reference evidence="14" key="2">
    <citation type="journal article" date="2018" name="Int. J. Biol. Macromol.">
        <title>Higher tRNA gene duplication in mitogenomes of praying mantises (Dictyoptera, Mantodea) and the phylogeny within Mantodea.</title>
        <authorList>
            <person name="Zhang L.-P."/>
            <person name="Yu D.-N."/>
            <person name="Storey K.B."/>
            <person name="Cheng H.-Y."/>
            <person name="Zhang J.-Y."/>
        </authorList>
    </citation>
    <scope>NUCLEOTIDE SEQUENCE</scope>
</reference>
<keyword evidence="9 12" id="KW-0406">Ion transport</keyword>
<evidence type="ECO:0000256" key="4">
    <source>
        <dbReference type="ARBA" id="ARBA00022448"/>
    </source>
</evidence>
<evidence type="ECO:0000256" key="11">
    <source>
        <dbReference type="ARBA" id="ARBA00023136"/>
    </source>
</evidence>
<evidence type="ECO:0000256" key="2">
    <source>
        <dbReference type="ARBA" id="ARBA00008892"/>
    </source>
</evidence>
<evidence type="ECO:0000313" key="14">
    <source>
        <dbReference type="EMBL" id="AVE15738.1"/>
    </source>
</evidence>
<dbReference type="InterPro" id="IPR001421">
    <property type="entry name" value="ATP8_metazoa"/>
</dbReference>
<keyword evidence="7 12" id="KW-0375">Hydrogen ion transport</keyword>
<gene>
    <name evidence="14" type="primary">ATP8</name>
</gene>
<evidence type="ECO:0000256" key="12">
    <source>
        <dbReference type="RuleBase" id="RU003661"/>
    </source>
</evidence>
<comment type="similarity">
    <text evidence="2 12">Belongs to the ATPase protein 8 family.</text>
</comment>
<evidence type="ECO:0000256" key="6">
    <source>
        <dbReference type="ARBA" id="ARBA00022692"/>
    </source>
</evidence>
<evidence type="ECO:0000256" key="10">
    <source>
        <dbReference type="ARBA" id="ARBA00023128"/>
    </source>
</evidence>
<dbReference type="GO" id="GO:0015986">
    <property type="term" value="P:proton motive force-driven ATP synthesis"/>
    <property type="evidence" value="ECO:0007669"/>
    <property type="project" value="InterPro"/>
</dbReference>
<reference evidence="14" key="1">
    <citation type="submission" date="2017-02" db="EMBL/GenBank/DDBJ databases">
        <authorList>
            <person name="Peterson S.W."/>
        </authorList>
    </citation>
    <scope>NUCLEOTIDE SEQUENCE</scope>
</reference>
<keyword evidence="10 12" id="KW-0496">Mitochondrion</keyword>
<dbReference type="GO" id="GO:0015078">
    <property type="term" value="F:proton transmembrane transporter activity"/>
    <property type="evidence" value="ECO:0007669"/>
    <property type="project" value="InterPro"/>
</dbReference>
<comment type="subcellular location">
    <subcellularLocation>
        <location evidence="1 12">Mitochondrion membrane</location>
        <topology evidence="1 12">Single-pass membrane protein</topology>
    </subcellularLocation>
</comment>
<dbReference type="GO" id="GO:0045259">
    <property type="term" value="C:proton-transporting ATP synthase complex"/>
    <property type="evidence" value="ECO:0007669"/>
    <property type="project" value="UniProtKB-KW"/>
</dbReference>